<sequence>MVGKNNKKLLREKQSNKVYKYAIKRLTFGVASVAISAGLLFAGGTIASAEEALAEGATAQEFTASGTETGEEGAEGADINPTGEPVTVLTDESDVEEPQDETTAENMGETVGQSEEDKGIQFTEAQKAQLRHAGFTEEEIIALEVEAQTEGVTAVEAFITQKIVERNQPIQTRSAETEPELELSEEEEKEAVGAAANNETYKASASKTRVNYTKGTVGDAKEAIDKDNLAKLPEGTKFEWVDNTIFDGVGDILAEIKVTYPDGTTEIIKAPINVSNSYEIDGERYSGNFYSDEKKAKTTSNGQLNVGFKMGSLESQESRDQNELGMEMSTIFGGGITASGRDKMDGYLELDDRLAKYVDRIEGSRNGNGTYNYVWERVRNSRGELTNTWKRKAFSMLAEPENKEPGRKTIFRGDAPEVTQTNNSNKIIFKKSLKDIIDKEVPNVENGDLIYRFFIADENMVIQNQSIADGTIKVGRDKSEEHPEATATNNRNWFSGSHGTTTYQPDAGENGGIAFDHFLNKNSDGGTLNSYRNMQNREFAYKFQVDPRLLPYIDSVKAYYMDGSLIGGYNSKEFKAENEHSQYFANSKSGLAGYQREGWVEYEMRFNNGENIQSQYTAGPDGNPQTGIRGSKGPAAWFDTTKGAAEKSSYLYKDLKAGEGYFTIKNAPIDFGSQQLNFADGTTQAGAIRLVANFKKGVDLNKILGDNDGKDSNYYISGYMVNSKEELIPGTVSSGHIRVVDVDADGIADDIDDDVNIPEVPSDSDKYTPVAKNVTTQVGTVPDAKEGIEKVTDSQDNDASDKVKSYHWEKTPDVSKEGTFDNAVIVTYEDGTSERVATKIIVTDDRKDNEKYDPKVTPIEKEKGTATTEDEVKGAVTVPDYPADAEKQPEIKVDDPTQLPDGKTIGEYDVDVTVTYPDGSEDKVKVKVTVKDTTAPVITPIDDTTVIEKQPIEEITVETDDENAVVTVDGLPDGVTYDKATGKITGTPTVDDWGKEEETRDFTVTVKAEDEAGNKAEDVTFTITVQRDTDGDGEPDVTDPDDDGDGIPD</sequence>
<feature type="domain" description="Rib" evidence="4">
    <location>
        <begin position="199"/>
        <end position="275"/>
    </location>
</feature>
<gene>
    <name evidence="5" type="ORF">HMPREF9707_01364</name>
</gene>
<dbReference type="GO" id="GO:0016020">
    <property type="term" value="C:membrane"/>
    <property type="evidence" value="ECO:0007669"/>
    <property type="project" value="InterPro"/>
</dbReference>
<dbReference type="Pfam" id="PF08428">
    <property type="entry name" value="Rib"/>
    <property type="match status" value="3"/>
</dbReference>
<evidence type="ECO:0000256" key="2">
    <source>
        <dbReference type="SAM" id="MobiDB-lite"/>
    </source>
</evidence>
<evidence type="ECO:0000313" key="6">
    <source>
        <dbReference type="Proteomes" id="UP000005147"/>
    </source>
</evidence>
<reference evidence="5 6" key="1">
    <citation type="submission" date="2012-07" db="EMBL/GenBank/DDBJ databases">
        <title>The Genome Sequence of Facklamia ignava CCUG 37419.</title>
        <authorList>
            <consortium name="The Broad Institute Genome Sequencing Platform"/>
            <person name="Earl A."/>
            <person name="Ward D."/>
            <person name="Feldgarden M."/>
            <person name="Gevers D."/>
            <person name="Huys G."/>
            <person name="Walker B."/>
            <person name="Young S.K."/>
            <person name="Zeng Q."/>
            <person name="Gargeya S."/>
            <person name="Fitzgerald M."/>
            <person name="Haas B."/>
            <person name="Abouelleil A."/>
            <person name="Alvarado L."/>
            <person name="Arachchi H.M."/>
            <person name="Berlin A.M."/>
            <person name="Chapman S.B."/>
            <person name="Goldberg J."/>
            <person name="Griggs A."/>
            <person name="Gujja S."/>
            <person name="Hansen M."/>
            <person name="Howarth C."/>
            <person name="Imamovic A."/>
            <person name="Larimer J."/>
            <person name="McCowen C."/>
            <person name="Montmayeur A."/>
            <person name="Murphy C."/>
            <person name="Neiman D."/>
            <person name="Pearson M."/>
            <person name="Priest M."/>
            <person name="Roberts A."/>
            <person name="Saif S."/>
            <person name="Shea T."/>
            <person name="Sisk P."/>
            <person name="Sykes S."/>
            <person name="Wortman J."/>
            <person name="Nusbaum C."/>
            <person name="Birren B."/>
        </authorList>
    </citation>
    <scope>NUCLEOTIDE SEQUENCE [LARGE SCALE GENOMIC DNA]</scope>
    <source>
        <strain evidence="5 6">CCUG 37419</strain>
    </source>
</reference>
<feature type="domain" description="YSIRK Gram-positive signal peptide" evidence="3">
    <location>
        <begin position="16"/>
        <end position="41"/>
    </location>
</feature>
<dbReference type="Pfam" id="PF05345">
    <property type="entry name" value="He_PIG"/>
    <property type="match status" value="1"/>
</dbReference>
<dbReference type="Gene3D" id="2.60.40.10">
    <property type="entry name" value="Immunoglobulins"/>
    <property type="match status" value="1"/>
</dbReference>
<dbReference type="InterPro" id="IPR013783">
    <property type="entry name" value="Ig-like_fold"/>
</dbReference>
<organism evidence="5 6">
    <name type="scientific">Falseniella ignava CCUG 37419</name>
    <dbReference type="NCBI Taxonomy" id="883112"/>
    <lineage>
        <taxon>Bacteria</taxon>
        <taxon>Bacillati</taxon>
        <taxon>Bacillota</taxon>
        <taxon>Bacilli</taxon>
        <taxon>Lactobacillales</taxon>
        <taxon>Aerococcaceae</taxon>
        <taxon>Falseniella</taxon>
    </lineage>
</organism>
<dbReference type="SUPFAM" id="SSF49313">
    <property type="entry name" value="Cadherin-like"/>
    <property type="match status" value="1"/>
</dbReference>
<feature type="region of interest" description="Disordered" evidence="2">
    <location>
        <begin position="1024"/>
        <end position="1049"/>
    </location>
</feature>
<dbReference type="InterPro" id="IPR059115">
    <property type="entry name" value="Rib"/>
</dbReference>
<dbReference type="EMBL" id="AGZE01000036">
    <property type="protein sequence ID" value="EKB54063.1"/>
    <property type="molecule type" value="Genomic_DNA"/>
</dbReference>
<proteinExistence type="predicted"/>
<dbReference type="RefSeq" id="WP_006701999.1">
    <property type="nucleotide sequence ID" value="NZ_JH932301.1"/>
</dbReference>
<dbReference type="InterPro" id="IPR005877">
    <property type="entry name" value="YSIRK_signal_dom"/>
</dbReference>
<protein>
    <submittedName>
        <fullName evidence="5">Rib/alpha/Esp surface antigen</fullName>
    </submittedName>
</protein>
<feature type="compositionally biased region" description="Acidic residues" evidence="2">
    <location>
        <begin position="1031"/>
        <end position="1049"/>
    </location>
</feature>
<dbReference type="AlphaFoldDB" id="K1LVH6"/>
<dbReference type="NCBIfam" id="TIGR02331">
    <property type="entry name" value="rib_alpha"/>
    <property type="match status" value="2"/>
</dbReference>
<dbReference type="eggNOG" id="COG3147">
    <property type="taxonomic scope" value="Bacteria"/>
</dbReference>
<feature type="compositionally biased region" description="Polar residues" evidence="2">
    <location>
        <begin position="486"/>
        <end position="498"/>
    </location>
</feature>
<feature type="domain" description="Rib" evidence="4">
    <location>
        <begin position="848"/>
        <end position="932"/>
    </location>
</feature>
<accession>K1LVH6</accession>
<dbReference type="STRING" id="883112.HMPREF9707_01364"/>
<feature type="region of interest" description="Disordered" evidence="2">
    <location>
        <begin position="969"/>
        <end position="997"/>
    </location>
</feature>
<evidence type="ECO:0000313" key="5">
    <source>
        <dbReference type="EMBL" id="EKB54063.1"/>
    </source>
</evidence>
<dbReference type="GO" id="GO:0005509">
    <property type="term" value="F:calcium ion binding"/>
    <property type="evidence" value="ECO:0007669"/>
    <property type="project" value="InterPro"/>
</dbReference>
<feature type="compositionally biased region" description="Acidic residues" evidence="2">
    <location>
        <begin position="91"/>
        <end position="103"/>
    </location>
</feature>
<dbReference type="HOGENOM" id="CLU_291282_0_0_9"/>
<evidence type="ECO:0000259" key="4">
    <source>
        <dbReference type="Pfam" id="PF08428"/>
    </source>
</evidence>
<evidence type="ECO:0000256" key="1">
    <source>
        <dbReference type="ARBA" id="ARBA00022729"/>
    </source>
</evidence>
<evidence type="ECO:0000259" key="3">
    <source>
        <dbReference type="Pfam" id="PF04650"/>
    </source>
</evidence>
<keyword evidence="6" id="KW-1185">Reference proteome</keyword>
<feature type="region of interest" description="Disordered" evidence="2">
    <location>
        <begin position="478"/>
        <end position="498"/>
    </location>
</feature>
<dbReference type="NCBIfam" id="TIGR01168">
    <property type="entry name" value="YSIRK_signal"/>
    <property type="match status" value="1"/>
</dbReference>
<dbReference type="InterPro" id="IPR012706">
    <property type="entry name" value="Rib_alpha_Esp_rpt"/>
</dbReference>
<feature type="domain" description="Rib" evidence="4">
    <location>
        <begin position="763"/>
        <end position="844"/>
    </location>
</feature>
<dbReference type="Proteomes" id="UP000005147">
    <property type="component" value="Unassembled WGS sequence"/>
</dbReference>
<name>K1LVH6_9LACT</name>
<feature type="region of interest" description="Disordered" evidence="2">
    <location>
        <begin position="64"/>
        <end position="118"/>
    </location>
</feature>
<comment type="caution">
    <text evidence="5">The sequence shown here is derived from an EMBL/GenBank/DDBJ whole genome shotgun (WGS) entry which is preliminary data.</text>
</comment>
<dbReference type="InterPro" id="IPR015919">
    <property type="entry name" value="Cadherin-like_sf"/>
</dbReference>
<feature type="non-terminal residue" evidence="5">
    <location>
        <position position="1049"/>
    </location>
</feature>
<dbReference type="Pfam" id="PF04650">
    <property type="entry name" value="YSIRK_signal"/>
    <property type="match status" value="1"/>
</dbReference>
<keyword evidence="1" id="KW-0732">Signal</keyword>